<evidence type="ECO:0000259" key="2">
    <source>
        <dbReference type="SMART" id="SM00563"/>
    </source>
</evidence>
<dbReference type="PANTHER" id="PTHR31605">
    <property type="entry name" value="GLYCEROL-3-PHOSPHATE O-ACYLTRANSFERASE 1"/>
    <property type="match status" value="1"/>
</dbReference>
<keyword evidence="4" id="KW-1185">Reference proteome</keyword>
<dbReference type="OrthoDB" id="1044435at2759"/>
<dbReference type="InterPro" id="IPR002123">
    <property type="entry name" value="Plipid/glycerol_acylTrfase"/>
</dbReference>
<reference evidence="3" key="2">
    <citation type="journal article" date="2020" name="Nat. Commun.">
        <title>Large-scale genome sequencing of mycorrhizal fungi provides insights into the early evolution of symbiotic traits.</title>
        <authorList>
            <person name="Miyauchi S."/>
            <person name="Kiss E."/>
            <person name="Kuo A."/>
            <person name="Drula E."/>
            <person name="Kohler A."/>
            <person name="Sanchez-Garcia M."/>
            <person name="Morin E."/>
            <person name="Andreopoulos B."/>
            <person name="Barry K.W."/>
            <person name="Bonito G."/>
            <person name="Buee M."/>
            <person name="Carver A."/>
            <person name="Chen C."/>
            <person name="Cichocki N."/>
            <person name="Clum A."/>
            <person name="Culley D."/>
            <person name="Crous P.W."/>
            <person name="Fauchery L."/>
            <person name="Girlanda M."/>
            <person name="Hayes R.D."/>
            <person name="Keri Z."/>
            <person name="LaButti K."/>
            <person name="Lipzen A."/>
            <person name="Lombard V."/>
            <person name="Magnuson J."/>
            <person name="Maillard F."/>
            <person name="Murat C."/>
            <person name="Nolan M."/>
            <person name="Ohm R.A."/>
            <person name="Pangilinan J."/>
            <person name="Pereira M.F."/>
            <person name="Perotto S."/>
            <person name="Peter M."/>
            <person name="Pfister S."/>
            <person name="Riley R."/>
            <person name="Sitrit Y."/>
            <person name="Stielow J.B."/>
            <person name="Szollosi G."/>
            <person name="Zifcakova L."/>
            <person name="Stursova M."/>
            <person name="Spatafora J.W."/>
            <person name="Tedersoo L."/>
            <person name="Vaario L.M."/>
            <person name="Yamada A."/>
            <person name="Yan M."/>
            <person name="Wang P."/>
            <person name="Xu J."/>
            <person name="Bruns T."/>
            <person name="Baldrian P."/>
            <person name="Vilgalys R."/>
            <person name="Dunand C."/>
            <person name="Henrissat B."/>
            <person name="Grigoriev I.V."/>
            <person name="Hibbett D."/>
            <person name="Nagy L.G."/>
            <person name="Martin F.M."/>
        </authorList>
    </citation>
    <scope>NUCLEOTIDE SEQUENCE</scope>
    <source>
        <strain evidence="3">Prilba</strain>
    </source>
</reference>
<dbReference type="EMBL" id="WHVB01000004">
    <property type="protein sequence ID" value="KAF8483563.1"/>
    <property type="molecule type" value="Genomic_DNA"/>
</dbReference>
<organism evidence="3 4">
    <name type="scientific">Russula ochroleuca</name>
    <dbReference type="NCBI Taxonomy" id="152965"/>
    <lineage>
        <taxon>Eukaryota</taxon>
        <taxon>Fungi</taxon>
        <taxon>Dikarya</taxon>
        <taxon>Basidiomycota</taxon>
        <taxon>Agaricomycotina</taxon>
        <taxon>Agaricomycetes</taxon>
        <taxon>Russulales</taxon>
        <taxon>Russulaceae</taxon>
        <taxon>Russula</taxon>
    </lineage>
</organism>
<feature type="transmembrane region" description="Helical" evidence="1">
    <location>
        <begin position="437"/>
        <end position="455"/>
    </location>
</feature>
<dbReference type="CDD" id="cd07992">
    <property type="entry name" value="LPLAT_AAK14816-like"/>
    <property type="match status" value="1"/>
</dbReference>
<dbReference type="InterPro" id="IPR052744">
    <property type="entry name" value="GPAT/DAPAT"/>
</dbReference>
<dbReference type="Pfam" id="PF01553">
    <property type="entry name" value="Acyltransferase"/>
    <property type="match status" value="1"/>
</dbReference>
<dbReference type="AlphaFoldDB" id="A0A9P5N0V1"/>
<evidence type="ECO:0000313" key="3">
    <source>
        <dbReference type="EMBL" id="KAF8483563.1"/>
    </source>
</evidence>
<reference evidence="3" key="1">
    <citation type="submission" date="2019-10" db="EMBL/GenBank/DDBJ databases">
        <authorList>
            <consortium name="DOE Joint Genome Institute"/>
            <person name="Kuo A."/>
            <person name="Miyauchi S."/>
            <person name="Kiss E."/>
            <person name="Drula E."/>
            <person name="Kohler A."/>
            <person name="Sanchez-Garcia M."/>
            <person name="Andreopoulos B."/>
            <person name="Barry K.W."/>
            <person name="Bonito G."/>
            <person name="Buee M."/>
            <person name="Carver A."/>
            <person name="Chen C."/>
            <person name="Cichocki N."/>
            <person name="Clum A."/>
            <person name="Culley D."/>
            <person name="Crous P.W."/>
            <person name="Fauchery L."/>
            <person name="Girlanda M."/>
            <person name="Hayes R."/>
            <person name="Keri Z."/>
            <person name="LaButti K."/>
            <person name="Lipzen A."/>
            <person name="Lombard V."/>
            <person name="Magnuson J."/>
            <person name="Maillard F."/>
            <person name="Morin E."/>
            <person name="Murat C."/>
            <person name="Nolan M."/>
            <person name="Ohm R."/>
            <person name="Pangilinan J."/>
            <person name="Pereira M."/>
            <person name="Perotto S."/>
            <person name="Peter M."/>
            <person name="Riley R."/>
            <person name="Sitrit Y."/>
            <person name="Stielow B."/>
            <person name="Szollosi G."/>
            <person name="Zifcakova L."/>
            <person name="Stursova M."/>
            <person name="Spatafora J.W."/>
            <person name="Tedersoo L."/>
            <person name="Vaario L.-M."/>
            <person name="Yamada A."/>
            <person name="Yan M."/>
            <person name="Wang P."/>
            <person name="Xu J."/>
            <person name="Bruns T."/>
            <person name="Baldrian P."/>
            <person name="Vilgalys R."/>
            <person name="Henrissat B."/>
            <person name="Grigoriev I.V."/>
            <person name="Hibbett D."/>
            <person name="Nagy L.G."/>
            <person name="Martin F.M."/>
        </authorList>
    </citation>
    <scope>NUCLEOTIDE SEQUENCE</scope>
    <source>
        <strain evidence="3">Prilba</strain>
    </source>
</reference>
<dbReference type="SUPFAM" id="SSF69593">
    <property type="entry name" value="Glycerol-3-phosphate (1)-acyltransferase"/>
    <property type="match status" value="2"/>
</dbReference>
<proteinExistence type="predicted"/>
<sequence>MDFMITYIILRKISDCSLSTFYSGVHVDGGENVPKDGPLIICANHHNELMDIATLTATVPHRRQISFWAKANSFKNPILRFILVSSGAIPVHRNPNNVRDASISGTSTPRGSGNDTLFLATSRALAGLRHRGGLLNSLVGMFPDRVVGVFPEGTSYTEPRIIQMKEGAAWVALEYSRWMRQSADSDGQPIKIIPVGIAYTDKTQYLSRVYVHYGEPLVLAGLEDEYHSAVELGDNQKARAVAAKLTERIAKELLRLSVNAPNWDVLRSAEMARRILWTDRDVPLKDFATITKALISLFSSAVSTIDPELHKRTITSLLAYSGLLHYTNLHHESLSAVIPRSRAHAIGTLFSHLFKTILHPQFILFLPALVVHIPAYISANLAARFLATPELPETIALSKVIGGGLGTGVGYACATAALVRTLFRLDSAWIGSFRGRVHGSIGTAVLAYVVGKILARWHRALIRVNSERASRLLAAMKVALGLMGSSISGDGLKPYLRPPAPPPNPFVRYPSPPAEDSTRVLPARPVPARKLIRPLLSARLEAERAVVEYMRAADLPQESPWVEIRRRTEFLASRRFA</sequence>
<accession>A0A9P5N0V1</accession>
<feature type="transmembrane region" description="Helical" evidence="1">
    <location>
        <begin position="362"/>
        <end position="383"/>
    </location>
</feature>
<comment type="caution">
    <text evidence="3">The sequence shown here is derived from an EMBL/GenBank/DDBJ whole genome shotgun (WGS) entry which is preliminary data.</text>
</comment>
<evidence type="ECO:0000256" key="1">
    <source>
        <dbReference type="SAM" id="Phobius"/>
    </source>
</evidence>
<name>A0A9P5N0V1_9AGAM</name>
<feature type="domain" description="Phospholipid/glycerol acyltransferase" evidence="2">
    <location>
        <begin position="39"/>
        <end position="200"/>
    </location>
</feature>
<keyword evidence="1" id="KW-0472">Membrane</keyword>
<keyword evidence="1" id="KW-0812">Transmembrane</keyword>
<dbReference type="Proteomes" id="UP000759537">
    <property type="component" value="Unassembled WGS sequence"/>
</dbReference>
<dbReference type="GO" id="GO:0004366">
    <property type="term" value="F:glycerol-3-phosphate O-acyltransferase activity"/>
    <property type="evidence" value="ECO:0007669"/>
    <property type="project" value="TreeGrafter"/>
</dbReference>
<dbReference type="GO" id="GO:0008654">
    <property type="term" value="P:phospholipid biosynthetic process"/>
    <property type="evidence" value="ECO:0007669"/>
    <property type="project" value="TreeGrafter"/>
</dbReference>
<gene>
    <name evidence="3" type="ORF">DFH94DRAFT_316298</name>
</gene>
<evidence type="ECO:0000313" key="4">
    <source>
        <dbReference type="Proteomes" id="UP000759537"/>
    </source>
</evidence>
<feature type="transmembrane region" description="Helical" evidence="1">
    <location>
        <begin position="395"/>
        <end position="417"/>
    </location>
</feature>
<dbReference type="SMART" id="SM00563">
    <property type="entry name" value="PlsC"/>
    <property type="match status" value="1"/>
</dbReference>
<keyword evidence="1" id="KW-1133">Transmembrane helix</keyword>
<dbReference type="GO" id="GO:0016287">
    <property type="term" value="F:glycerone-phosphate O-acyltransferase activity"/>
    <property type="evidence" value="ECO:0007669"/>
    <property type="project" value="TreeGrafter"/>
</dbReference>
<protein>
    <submittedName>
        <fullName evidence="3">Glycerol-3-phosphate 1-acyltransferase</fullName>
    </submittedName>
</protein>
<dbReference type="PANTHER" id="PTHR31605:SF0">
    <property type="entry name" value="GLYCEROL-3-PHOSPHATE O-ACYLTRANSFERASE 1"/>
    <property type="match status" value="1"/>
</dbReference>